<evidence type="ECO:0000259" key="3">
    <source>
        <dbReference type="Pfam" id="PF00850"/>
    </source>
</evidence>
<gene>
    <name evidence="4" type="ORF">RxyAA322_04610</name>
</gene>
<dbReference type="PANTHER" id="PTHR10625">
    <property type="entry name" value="HISTONE DEACETYLASE HDAC1-RELATED"/>
    <property type="match status" value="1"/>
</dbReference>
<name>A0A510HJV1_9ACTN</name>
<dbReference type="EMBL" id="AP019791">
    <property type="protein sequence ID" value="BBL78607.1"/>
    <property type="molecule type" value="Genomic_DNA"/>
</dbReference>
<feature type="domain" description="Histone deacetylase" evidence="3">
    <location>
        <begin position="23"/>
        <end position="285"/>
    </location>
</feature>
<dbReference type="PANTHER" id="PTHR10625:SF19">
    <property type="entry name" value="HISTONE DEACETYLASE 12"/>
    <property type="match status" value="1"/>
</dbReference>
<protein>
    <submittedName>
        <fullName evidence="4">Histone deacetylase</fullName>
    </submittedName>
</protein>
<dbReference type="GO" id="GO:0016787">
    <property type="term" value="F:hydrolase activity"/>
    <property type="evidence" value="ECO:0007669"/>
    <property type="project" value="UniProtKB-KW"/>
</dbReference>
<dbReference type="InterPro" id="IPR023696">
    <property type="entry name" value="Ureohydrolase_dom_sf"/>
</dbReference>
<dbReference type="CDD" id="cd09993">
    <property type="entry name" value="HDAC_classIV"/>
    <property type="match status" value="1"/>
</dbReference>
<dbReference type="AlphaFoldDB" id="A0A510HJV1"/>
<dbReference type="RefSeq" id="WP_143526730.1">
    <property type="nucleotide sequence ID" value="NZ_AP019791.1"/>
</dbReference>
<dbReference type="GO" id="GO:0004407">
    <property type="term" value="F:histone deacetylase activity"/>
    <property type="evidence" value="ECO:0007669"/>
    <property type="project" value="InterPro"/>
</dbReference>
<evidence type="ECO:0000313" key="4">
    <source>
        <dbReference type="EMBL" id="BBL78607.1"/>
    </source>
</evidence>
<dbReference type="Pfam" id="PF00850">
    <property type="entry name" value="Hist_deacetyl"/>
    <property type="match status" value="1"/>
</dbReference>
<dbReference type="OrthoDB" id="9808367at2"/>
<keyword evidence="2" id="KW-0378">Hydrolase</keyword>
<dbReference type="PRINTS" id="PR01270">
    <property type="entry name" value="HDASUPER"/>
</dbReference>
<evidence type="ECO:0000256" key="2">
    <source>
        <dbReference type="ARBA" id="ARBA00022801"/>
    </source>
</evidence>
<proteinExistence type="inferred from homology"/>
<comment type="similarity">
    <text evidence="1">Belongs to the histone deacetylase family.</text>
</comment>
<dbReference type="Gene3D" id="3.40.800.20">
    <property type="entry name" value="Histone deacetylase domain"/>
    <property type="match status" value="1"/>
</dbReference>
<evidence type="ECO:0000256" key="1">
    <source>
        <dbReference type="ARBA" id="ARBA00005947"/>
    </source>
</evidence>
<reference evidence="4" key="1">
    <citation type="journal article" date="2019" name="Microbiol. Resour. Announc.">
        <title>Complete Genome Sequence of Rubrobacter xylanophilus Strain AA3-22, Isolated from Arima Onsen in Japan.</title>
        <authorList>
            <person name="Tomariguchi N."/>
            <person name="Miyazaki K."/>
        </authorList>
    </citation>
    <scope>NUCLEOTIDE SEQUENCE [LARGE SCALE GENOMIC DNA]</scope>
    <source>
        <strain evidence="4">AA3-22</strain>
    </source>
</reference>
<keyword evidence="5" id="KW-1185">Reference proteome</keyword>
<dbReference type="InterPro" id="IPR037138">
    <property type="entry name" value="His_deacetylse_dom_sf"/>
</dbReference>
<evidence type="ECO:0000313" key="5">
    <source>
        <dbReference type="Proteomes" id="UP000318065"/>
    </source>
</evidence>
<accession>A0A510HJV1</accession>
<dbReference type="InterPro" id="IPR023801">
    <property type="entry name" value="His_deacetylse_dom"/>
</dbReference>
<dbReference type="GO" id="GO:0040029">
    <property type="term" value="P:epigenetic regulation of gene expression"/>
    <property type="evidence" value="ECO:0007669"/>
    <property type="project" value="TreeGrafter"/>
</dbReference>
<dbReference type="InterPro" id="IPR044150">
    <property type="entry name" value="HDAC_classIV"/>
</dbReference>
<dbReference type="InterPro" id="IPR000286">
    <property type="entry name" value="HDACs"/>
</dbReference>
<organism evidence="4 5">
    <name type="scientific">Rubrobacter xylanophilus</name>
    <dbReference type="NCBI Taxonomy" id="49319"/>
    <lineage>
        <taxon>Bacteria</taxon>
        <taxon>Bacillati</taxon>
        <taxon>Actinomycetota</taxon>
        <taxon>Rubrobacteria</taxon>
        <taxon>Rubrobacterales</taxon>
        <taxon>Rubrobacteraceae</taxon>
        <taxon>Rubrobacter</taxon>
    </lineage>
</organism>
<sequence length="303" mass="33021">MKIFYSDHYVIPLPEGHRFPMQKYSMLRDRVAASFASGGLRESRRATDADLLRAHSPSYLRRVVSGSLDRQELRRLGFPWSERLVERSRRASGGTIDACLAALEEGLAANLAGGTHHAFHDRGEGFCVFNDTAVAVRALQAAGLLERVAVIDTDVHQGDGTAAIFAADESVFTFSIHGERNYPFRKQRSDLDIGLPDGADDTAFLEALSKGLEKALDASRPQLALYLAGADPFEGDRLGRLAVSKEGLAERDGIVLEGCRERGIPVAVTMAGGYARNISDTVEIHLNSVLRAAALHAARRQEH</sequence>
<dbReference type="SUPFAM" id="SSF52768">
    <property type="entry name" value="Arginase/deacetylase"/>
    <property type="match status" value="1"/>
</dbReference>
<dbReference type="Proteomes" id="UP000318065">
    <property type="component" value="Chromosome"/>
</dbReference>